<gene>
    <name evidence="3" type="ORF">GLOTRDRAFT_132658</name>
</gene>
<organism evidence="3 4">
    <name type="scientific">Gloeophyllum trabeum (strain ATCC 11539 / FP-39264 / Madison 617)</name>
    <name type="common">Brown rot fungus</name>
    <dbReference type="NCBI Taxonomy" id="670483"/>
    <lineage>
        <taxon>Eukaryota</taxon>
        <taxon>Fungi</taxon>
        <taxon>Dikarya</taxon>
        <taxon>Basidiomycota</taxon>
        <taxon>Agaricomycotina</taxon>
        <taxon>Agaricomycetes</taxon>
        <taxon>Gloeophyllales</taxon>
        <taxon>Gloeophyllaceae</taxon>
        <taxon>Gloeophyllum</taxon>
    </lineage>
</organism>
<dbReference type="Proteomes" id="UP000030669">
    <property type="component" value="Unassembled WGS sequence"/>
</dbReference>
<keyword evidence="4" id="KW-1185">Reference proteome</keyword>
<dbReference type="EMBL" id="KB469309">
    <property type="protein sequence ID" value="EPQ51847.1"/>
    <property type="molecule type" value="Genomic_DNA"/>
</dbReference>
<name>S7PWT3_GLOTA</name>
<protein>
    <submittedName>
        <fullName evidence="3">Uncharacterized protein</fullName>
    </submittedName>
</protein>
<evidence type="ECO:0000313" key="3">
    <source>
        <dbReference type="EMBL" id="EPQ51847.1"/>
    </source>
</evidence>
<sequence>MKSSRKPREEMNRQAPGRMHRSSNAIASKGCMALIFLAFCSALVQLFAGGTMPFATRLPQAKKRCIDEDQFTDFIWLVSLALQVTSVAGAVSCRVAFGIVPMVHAAITDGGHGSFTAWLLELFGRRSAAAVYIRYRQGFLVFAADLLCGFGILCLGFSFLTMTAGYGISLITLQVYAWVNLPVIYALNQAVVLLIPVGGLGYAMRWIVRLVYDQLSDPRR</sequence>
<feature type="transmembrane region" description="Helical" evidence="2">
    <location>
        <begin position="183"/>
        <end position="204"/>
    </location>
</feature>
<feature type="region of interest" description="Disordered" evidence="1">
    <location>
        <begin position="1"/>
        <end position="21"/>
    </location>
</feature>
<dbReference type="GeneID" id="19302551"/>
<reference evidence="3 4" key="1">
    <citation type="journal article" date="2012" name="Science">
        <title>The Paleozoic origin of enzymatic lignin decomposition reconstructed from 31 fungal genomes.</title>
        <authorList>
            <person name="Floudas D."/>
            <person name="Binder M."/>
            <person name="Riley R."/>
            <person name="Barry K."/>
            <person name="Blanchette R.A."/>
            <person name="Henrissat B."/>
            <person name="Martinez A.T."/>
            <person name="Otillar R."/>
            <person name="Spatafora J.W."/>
            <person name="Yadav J.S."/>
            <person name="Aerts A."/>
            <person name="Benoit I."/>
            <person name="Boyd A."/>
            <person name="Carlson A."/>
            <person name="Copeland A."/>
            <person name="Coutinho P.M."/>
            <person name="de Vries R.P."/>
            <person name="Ferreira P."/>
            <person name="Findley K."/>
            <person name="Foster B."/>
            <person name="Gaskell J."/>
            <person name="Glotzer D."/>
            <person name="Gorecki P."/>
            <person name="Heitman J."/>
            <person name="Hesse C."/>
            <person name="Hori C."/>
            <person name="Igarashi K."/>
            <person name="Jurgens J.A."/>
            <person name="Kallen N."/>
            <person name="Kersten P."/>
            <person name="Kohler A."/>
            <person name="Kuees U."/>
            <person name="Kumar T.K.A."/>
            <person name="Kuo A."/>
            <person name="LaButti K."/>
            <person name="Larrondo L.F."/>
            <person name="Lindquist E."/>
            <person name="Ling A."/>
            <person name="Lombard V."/>
            <person name="Lucas S."/>
            <person name="Lundell T."/>
            <person name="Martin R."/>
            <person name="McLaughlin D.J."/>
            <person name="Morgenstern I."/>
            <person name="Morin E."/>
            <person name="Murat C."/>
            <person name="Nagy L.G."/>
            <person name="Nolan M."/>
            <person name="Ohm R.A."/>
            <person name="Patyshakuliyeva A."/>
            <person name="Rokas A."/>
            <person name="Ruiz-Duenas F.J."/>
            <person name="Sabat G."/>
            <person name="Salamov A."/>
            <person name="Samejima M."/>
            <person name="Schmutz J."/>
            <person name="Slot J.C."/>
            <person name="St John F."/>
            <person name="Stenlid J."/>
            <person name="Sun H."/>
            <person name="Sun S."/>
            <person name="Syed K."/>
            <person name="Tsang A."/>
            <person name="Wiebenga A."/>
            <person name="Young D."/>
            <person name="Pisabarro A."/>
            <person name="Eastwood D.C."/>
            <person name="Martin F."/>
            <person name="Cullen D."/>
            <person name="Grigoriev I.V."/>
            <person name="Hibbett D.S."/>
        </authorList>
    </citation>
    <scope>NUCLEOTIDE SEQUENCE [LARGE SCALE GENOMIC DNA]</scope>
    <source>
        <strain evidence="3 4">ATCC 11539</strain>
    </source>
</reference>
<dbReference type="AlphaFoldDB" id="S7PWT3"/>
<keyword evidence="2" id="KW-1133">Transmembrane helix</keyword>
<dbReference type="HOGENOM" id="CLU_1256144_0_0_1"/>
<accession>S7PWT3</accession>
<evidence type="ECO:0000256" key="1">
    <source>
        <dbReference type="SAM" id="MobiDB-lite"/>
    </source>
</evidence>
<evidence type="ECO:0000256" key="2">
    <source>
        <dbReference type="SAM" id="Phobius"/>
    </source>
</evidence>
<dbReference type="KEGG" id="gtr:GLOTRDRAFT_132658"/>
<feature type="transmembrane region" description="Helical" evidence="2">
    <location>
        <begin position="74"/>
        <end position="97"/>
    </location>
</feature>
<dbReference type="RefSeq" id="XP_007869736.1">
    <property type="nucleotide sequence ID" value="XM_007871545.1"/>
</dbReference>
<feature type="transmembrane region" description="Helical" evidence="2">
    <location>
        <begin position="139"/>
        <end position="163"/>
    </location>
</feature>
<feature type="compositionally biased region" description="Basic and acidic residues" evidence="1">
    <location>
        <begin position="1"/>
        <end position="12"/>
    </location>
</feature>
<keyword evidence="2" id="KW-0812">Transmembrane</keyword>
<proteinExistence type="predicted"/>
<keyword evidence="2" id="KW-0472">Membrane</keyword>
<evidence type="ECO:0000313" key="4">
    <source>
        <dbReference type="Proteomes" id="UP000030669"/>
    </source>
</evidence>